<dbReference type="InterPro" id="IPR010354">
    <property type="entry name" value="Oleate_hydratase"/>
</dbReference>
<dbReference type="Pfam" id="PF06100">
    <property type="entry name" value="MCRA"/>
    <property type="match status" value="1"/>
</dbReference>
<dbReference type="Gene3D" id="3.30.9.80">
    <property type="match status" value="1"/>
</dbReference>
<dbReference type="Proteomes" id="UP000626220">
    <property type="component" value="Unassembled WGS sequence"/>
</dbReference>
<sequence length="533" mass="58458">MVMTAGDAATGQHYLVGGGIASLAAAALLIRDGGVAGERITILEAGEHAGGSLDGAGFLETGYLTRGGRMFEPNFVCTLDLLASIPAPDNPAISVTEDILSFNRMVTPWGDCRIVRDGKKAEDRLSLGLGPQEIVSLNQLLVTPEGRLQGRRIEDWFKPDFFETNFWLMWSTMFSFQPWHSVAEMQRYMRRFLHLFPGLARIAGILRTRYNQYDSLIAPILGWLAQRGVELRTGNGVVDVDIEGDMNERRVTALAFADGQRLQVYPDDRVYLTLGSMTDATVKGSNVAAPPETDGPAPGFDLWRKLAARHEGLGRPDVFAGETAATSWTSFTVTLGSPEFVTFMEDFSGNRTGTGGLVTFADSGWLLSIVMFHQPHFRGQPSGTPVFWGYGLRGDRPGDAVPKPMAQATGDEILDELAHQLRLDPAQRRAFFEGARVIPCRMPYITSQFMPRRDGDRPPVVPKGARNFAIFGQFCEMPRDCVFTVEYSVRSAWTAVNRLTGQVPEPPPLVRSDRDPRALLTAAKVLLTGADAG</sequence>
<protein>
    <submittedName>
        <fullName evidence="1">Oleate hydratase</fullName>
    </submittedName>
</protein>
<dbReference type="PANTHER" id="PTHR37417">
    <property type="entry name" value="67 KDA MYOSIN-CROSS-REACTIVE ANTIGEN FAMILY PROTEIN (AFU_ORTHOLOGUE AFUA_5G09970)"/>
    <property type="match status" value="1"/>
</dbReference>
<dbReference type="GO" id="GO:0050151">
    <property type="term" value="F:oleate hydratase activity"/>
    <property type="evidence" value="ECO:0007669"/>
    <property type="project" value="InterPro"/>
</dbReference>
<accession>A0A8J3GZB8</accession>
<dbReference type="InterPro" id="IPR036188">
    <property type="entry name" value="FAD/NAD-bd_sf"/>
</dbReference>
<dbReference type="AlphaFoldDB" id="A0A8J3GZB8"/>
<dbReference type="SUPFAM" id="SSF51905">
    <property type="entry name" value="FAD/NAD(P)-binding domain"/>
    <property type="match status" value="1"/>
</dbReference>
<dbReference type="Gene3D" id="3.50.50.60">
    <property type="entry name" value="FAD/NAD(P)-binding domain"/>
    <property type="match status" value="2"/>
</dbReference>
<dbReference type="RefSeq" id="WP_189681403.1">
    <property type="nucleotide sequence ID" value="NZ_BNCJ01000011.1"/>
</dbReference>
<dbReference type="NCBIfam" id="NF010584">
    <property type="entry name" value="PRK13977.1"/>
    <property type="match status" value="1"/>
</dbReference>
<dbReference type="EMBL" id="BNCJ01000011">
    <property type="protein sequence ID" value="GHF60516.1"/>
    <property type="molecule type" value="Genomic_DNA"/>
</dbReference>
<name>A0A8J3GZB8_9RHOB</name>
<gene>
    <name evidence="1" type="ORF">GCM10017056_35040</name>
</gene>
<reference evidence="1" key="1">
    <citation type="journal article" date="2014" name="Int. J. Syst. Evol. Microbiol.">
        <title>Complete genome sequence of Corynebacterium casei LMG S-19264T (=DSM 44701T), isolated from a smear-ripened cheese.</title>
        <authorList>
            <consortium name="US DOE Joint Genome Institute (JGI-PGF)"/>
            <person name="Walter F."/>
            <person name="Albersmeier A."/>
            <person name="Kalinowski J."/>
            <person name="Ruckert C."/>
        </authorList>
    </citation>
    <scope>NUCLEOTIDE SEQUENCE</scope>
    <source>
        <strain evidence="1">KCTC 42650</strain>
    </source>
</reference>
<organism evidence="1 2">
    <name type="scientific">Seohaeicola zhoushanensis</name>
    <dbReference type="NCBI Taxonomy" id="1569283"/>
    <lineage>
        <taxon>Bacteria</taxon>
        <taxon>Pseudomonadati</taxon>
        <taxon>Pseudomonadota</taxon>
        <taxon>Alphaproteobacteria</taxon>
        <taxon>Rhodobacterales</taxon>
        <taxon>Roseobacteraceae</taxon>
        <taxon>Seohaeicola</taxon>
    </lineage>
</organism>
<dbReference type="GO" id="GO:0006631">
    <property type="term" value="P:fatty acid metabolic process"/>
    <property type="evidence" value="ECO:0007669"/>
    <property type="project" value="InterPro"/>
</dbReference>
<keyword evidence="2" id="KW-1185">Reference proteome</keyword>
<dbReference type="PANTHER" id="PTHR37417:SF2">
    <property type="entry name" value="67 KDA MYOSIN-CROSS-REACTIVE ANTIGEN FAMILY PROTEIN (AFU_ORTHOLOGUE AFUA_5G09970)"/>
    <property type="match status" value="1"/>
</dbReference>
<reference evidence="1" key="2">
    <citation type="submission" date="2020-09" db="EMBL/GenBank/DDBJ databases">
        <authorList>
            <person name="Sun Q."/>
            <person name="Kim S."/>
        </authorList>
    </citation>
    <scope>NUCLEOTIDE SEQUENCE</scope>
    <source>
        <strain evidence="1">KCTC 42650</strain>
    </source>
</reference>
<evidence type="ECO:0000313" key="1">
    <source>
        <dbReference type="EMBL" id="GHF60516.1"/>
    </source>
</evidence>
<comment type="caution">
    <text evidence="1">The sequence shown here is derived from an EMBL/GenBank/DDBJ whole genome shotgun (WGS) entry which is preliminary data.</text>
</comment>
<evidence type="ECO:0000313" key="2">
    <source>
        <dbReference type="Proteomes" id="UP000626220"/>
    </source>
</evidence>
<dbReference type="GO" id="GO:0071949">
    <property type="term" value="F:FAD binding"/>
    <property type="evidence" value="ECO:0007669"/>
    <property type="project" value="InterPro"/>
</dbReference>
<proteinExistence type="predicted"/>